<sequence length="193" mass="21754">MCRVKYITEVCRSCGKDNWYGGNSKDKVVVFCATRKAHENSCNRKEGCEKEYVTERGALCNHCIKTGNCYGLQTALTADLPRLDISDTVRGLEWLRYTTAKDAADEHHDGISTTDYASSEIETEAKSIWSQGLTKFTGVLYKQKGNMKKLESFELQNMSDDSSQSSEESPRALTVPQRVYLANVWTRVSVRGR</sequence>
<dbReference type="EMBL" id="JAFIMR010000004">
    <property type="protein sequence ID" value="KAI1879437.1"/>
    <property type="molecule type" value="Genomic_DNA"/>
</dbReference>
<name>A0A9P9WUU2_9PEZI</name>
<evidence type="ECO:0000313" key="2">
    <source>
        <dbReference type="Proteomes" id="UP000829685"/>
    </source>
</evidence>
<organism evidence="1 2">
    <name type="scientific">Neoarthrinium moseri</name>
    <dbReference type="NCBI Taxonomy" id="1658444"/>
    <lineage>
        <taxon>Eukaryota</taxon>
        <taxon>Fungi</taxon>
        <taxon>Dikarya</taxon>
        <taxon>Ascomycota</taxon>
        <taxon>Pezizomycotina</taxon>
        <taxon>Sordariomycetes</taxon>
        <taxon>Xylariomycetidae</taxon>
        <taxon>Amphisphaeriales</taxon>
        <taxon>Apiosporaceae</taxon>
        <taxon>Neoarthrinium</taxon>
    </lineage>
</organism>
<gene>
    <name evidence="1" type="ORF">JX265_002391</name>
</gene>
<comment type="caution">
    <text evidence="1">The sequence shown here is derived from an EMBL/GenBank/DDBJ whole genome shotgun (WGS) entry which is preliminary data.</text>
</comment>
<proteinExistence type="predicted"/>
<evidence type="ECO:0000313" key="1">
    <source>
        <dbReference type="EMBL" id="KAI1879437.1"/>
    </source>
</evidence>
<reference evidence="1" key="1">
    <citation type="submission" date="2021-03" db="EMBL/GenBank/DDBJ databases">
        <title>Revisited historic fungal species revealed as producer of novel bioactive compounds through whole genome sequencing and comparative genomics.</title>
        <authorList>
            <person name="Vignolle G.A."/>
            <person name="Hochenegger N."/>
            <person name="Mach R.L."/>
            <person name="Mach-Aigner A.R."/>
            <person name="Javad Rahimi M."/>
            <person name="Salim K.A."/>
            <person name="Chan C.M."/>
            <person name="Lim L.B.L."/>
            <person name="Cai F."/>
            <person name="Druzhinina I.S."/>
            <person name="U'Ren J.M."/>
            <person name="Derntl C."/>
        </authorList>
    </citation>
    <scope>NUCLEOTIDE SEQUENCE</scope>
    <source>
        <strain evidence="1">TUCIM 5799</strain>
    </source>
</reference>
<protein>
    <submittedName>
        <fullName evidence="1">Uncharacterized protein</fullName>
    </submittedName>
</protein>
<accession>A0A9P9WUU2</accession>
<dbReference type="Proteomes" id="UP000829685">
    <property type="component" value="Unassembled WGS sequence"/>
</dbReference>
<keyword evidence="2" id="KW-1185">Reference proteome</keyword>
<dbReference type="AlphaFoldDB" id="A0A9P9WUU2"/>